<dbReference type="EMBL" id="CAJRST010022223">
    <property type="protein sequence ID" value="CAG5958259.1"/>
    <property type="molecule type" value="Genomic_DNA"/>
</dbReference>
<dbReference type="InterPro" id="IPR013256">
    <property type="entry name" value="Chromatin_SPT2"/>
</dbReference>
<dbReference type="GO" id="GO:0005730">
    <property type="term" value="C:nucleolus"/>
    <property type="evidence" value="ECO:0007669"/>
    <property type="project" value="TreeGrafter"/>
</dbReference>
<dbReference type="PANTHER" id="PTHR22691:SF8">
    <property type="entry name" value="PROTEIN SPT2 HOMOLOG"/>
    <property type="match status" value="1"/>
</dbReference>
<comment type="caution">
    <text evidence="7">The sequence shown here is derived from an EMBL/GenBank/DDBJ whole genome shotgun (WGS) entry which is preliminary data.</text>
</comment>
<dbReference type="GO" id="GO:0042393">
    <property type="term" value="F:histone binding"/>
    <property type="evidence" value="ECO:0007669"/>
    <property type="project" value="TreeGrafter"/>
</dbReference>
<feature type="compositionally biased region" description="Acidic residues" evidence="5">
    <location>
        <begin position="129"/>
        <end position="149"/>
    </location>
</feature>
<protein>
    <recommendedName>
        <fullName evidence="2">Protein SPT2 homolog</fullName>
    </recommendedName>
</protein>
<evidence type="ECO:0000256" key="3">
    <source>
        <dbReference type="ARBA" id="ARBA00023054"/>
    </source>
</evidence>
<feature type="compositionally biased region" description="Basic and acidic residues" evidence="5">
    <location>
        <begin position="191"/>
        <end position="248"/>
    </location>
</feature>
<evidence type="ECO:0000313" key="8">
    <source>
        <dbReference type="Proteomes" id="UP000677803"/>
    </source>
</evidence>
<feature type="region of interest" description="Disordered" evidence="5">
    <location>
        <begin position="77"/>
        <end position="610"/>
    </location>
</feature>
<feature type="compositionally biased region" description="Basic residues" evidence="5">
    <location>
        <begin position="674"/>
        <end position="683"/>
    </location>
</feature>
<evidence type="ECO:0000256" key="1">
    <source>
        <dbReference type="ARBA" id="ARBA00006461"/>
    </source>
</evidence>
<feature type="compositionally biased region" description="Polar residues" evidence="5">
    <location>
        <begin position="352"/>
        <end position="364"/>
    </location>
</feature>
<dbReference type="Pfam" id="PF08243">
    <property type="entry name" value="SPT2"/>
    <property type="match status" value="1"/>
</dbReference>
<reference evidence="7" key="1">
    <citation type="submission" date="2021-05" db="EMBL/GenBank/DDBJ databases">
        <authorList>
            <person name="Tigano A."/>
        </authorList>
    </citation>
    <scope>NUCLEOTIDE SEQUENCE</scope>
</reference>
<feature type="domain" description="SPT2 homolog N-terminal" evidence="6">
    <location>
        <begin position="1"/>
        <end position="90"/>
    </location>
</feature>
<feature type="region of interest" description="Disordered" evidence="5">
    <location>
        <begin position="659"/>
        <end position="683"/>
    </location>
</feature>
<dbReference type="GO" id="GO:0006360">
    <property type="term" value="P:transcription by RNA polymerase I"/>
    <property type="evidence" value="ECO:0007669"/>
    <property type="project" value="TreeGrafter"/>
</dbReference>
<feature type="compositionally biased region" description="Low complexity" evidence="5">
    <location>
        <begin position="469"/>
        <end position="479"/>
    </location>
</feature>
<keyword evidence="3 4" id="KW-0175">Coiled coil</keyword>
<dbReference type="GO" id="GO:0003677">
    <property type="term" value="F:DNA binding"/>
    <property type="evidence" value="ECO:0007669"/>
    <property type="project" value="TreeGrafter"/>
</dbReference>
<dbReference type="AlphaFoldDB" id="A0A8S4BK16"/>
<feature type="compositionally biased region" description="Low complexity" evidence="5">
    <location>
        <begin position="398"/>
        <end position="409"/>
    </location>
</feature>
<dbReference type="PANTHER" id="PTHR22691">
    <property type="entry name" value="YEAST SPT2-RELATED"/>
    <property type="match status" value="1"/>
</dbReference>
<gene>
    <name evidence="7" type="ORF">MMEN_LOCUS15093</name>
</gene>
<evidence type="ECO:0000256" key="5">
    <source>
        <dbReference type="SAM" id="MobiDB-lite"/>
    </source>
</evidence>
<dbReference type="Pfam" id="PF22878">
    <property type="entry name" value="SPT2_N"/>
    <property type="match status" value="1"/>
</dbReference>
<comment type="similarity">
    <text evidence="1">Belongs to the SPT2 family.</text>
</comment>
<sequence length="683" mass="74104">MDFDNILNIASQNQGLSNVQKRYSLQTGPPKKDPKSKGVSAAAVQALLKKQHVENKKKELQMKKKKEELLAKRVELKSDRKARAMASRTKDNFKGYNGVPLVEAPKKRGSKQDELDKDDDRFRNNSVDPLDDEDNYEYDQTDSEPEPEPEVLRPGRIPGVGGGSGGKLLPKKPSGPSKPGPSPLNFADLLKLAEKKQFEPVELKAKVVKKEDRLRTADEIRELEMERKAKKLDKNKDSRVEKERDGKSHSSSSSIRKGSLEKEQKQYRPQKNSSERPSLPGGSSKKLQPPSTAERGHPSSKPSAGDRERDRQKVAHNDRGKSRMSSSSAINSKVPSKATSSQVSAKQVGPGPSSNHRPSASSDLSSKRDGLSLLQKGCPGVPGSRPSSEAGAGQKPLQGRPQQTRPGQGSSVRPPPAAGGTRPSKGEPLRPGGNSAARPGVNAAMRPSPGGQLKAGSQPQGRPGAAPLSRPGGAPQARPGGSGPQGHPGRGGARPPGAEQGRGPGGGPLPGRQAGGFGSGPGRPKCTVVSETISSKNFGGPRPGVHLQPGMQQRPGMGPRPGMPPRPAMNRPPGSMLPPITSAYKRKYDDEEEEYDSEMDDFIDDGGEEQDEISRHIKQIFGYDRTKYKDESDYALKFMESSWKDVQKEETRSLRLAVQEDLEEEKREEEELKRKKVKRKRPN</sequence>
<name>A0A8S4BK16_9TELE</name>
<dbReference type="GO" id="GO:0006334">
    <property type="term" value="P:nucleosome assembly"/>
    <property type="evidence" value="ECO:0007669"/>
    <property type="project" value="TreeGrafter"/>
</dbReference>
<dbReference type="InterPro" id="IPR054552">
    <property type="entry name" value="SPT2_N"/>
</dbReference>
<dbReference type="Proteomes" id="UP000677803">
    <property type="component" value="Unassembled WGS sequence"/>
</dbReference>
<feature type="compositionally biased region" description="Basic and acidic residues" evidence="5">
    <location>
        <begin position="304"/>
        <end position="321"/>
    </location>
</feature>
<proteinExistence type="inferred from homology"/>
<feature type="compositionally biased region" description="Gly residues" evidence="5">
    <location>
        <begin position="480"/>
        <end position="521"/>
    </location>
</feature>
<feature type="compositionally biased region" description="Polar residues" evidence="5">
    <location>
        <begin position="323"/>
        <end position="345"/>
    </location>
</feature>
<feature type="compositionally biased region" description="Polar residues" evidence="5">
    <location>
        <begin position="267"/>
        <end position="276"/>
    </location>
</feature>
<accession>A0A8S4BK16</accession>
<feature type="compositionally biased region" description="Basic and acidic residues" evidence="5">
    <location>
        <begin position="104"/>
        <end position="123"/>
    </location>
</feature>
<feature type="compositionally biased region" description="Basic and acidic residues" evidence="5">
    <location>
        <begin position="77"/>
        <end position="93"/>
    </location>
</feature>
<evidence type="ECO:0000256" key="2">
    <source>
        <dbReference type="ARBA" id="ARBA00013786"/>
    </source>
</evidence>
<feature type="coiled-coil region" evidence="4">
    <location>
        <begin position="43"/>
        <end position="77"/>
    </location>
</feature>
<dbReference type="OrthoDB" id="6259853at2759"/>
<feature type="compositionally biased region" description="Acidic residues" evidence="5">
    <location>
        <begin position="590"/>
        <end position="610"/>
    </location>
</feature>
<feature type="region of interest" description="Disordered" evidence="5">
    <location>
        <begin position="17"/>
        <end position="41"/>
    </location>
</feature>
<evidence type="ECO:0000313" key="7">
    <source>
        <dbReference type="EMBL" id="CAG5958259.1"/>
    </source>
</evidence>
<evidence type="ECO:0000256" key="4">
    <source>
        <dbReference type="SAM" id="Coils"/>
    </source>
</evidence>
<organism evidence="7 8">
    <name type="scientific">Menidia menidia</name>
    <name type="common">Atlantic silverside</name>
    <dbReference type="NCBI Taxonomy" id="238744"/>
    <lineage>
        <taxon>Eukaryota</taxon>
        <taxon>Metazoa</taxon>
        <taxon>Chordata</taxon>
        <taxon>Craniata</taxon>
        <taxon>Vertebrata</taxon>
        <taxon>Euteleostomi</taxon>
        <taxon>Actinopterygii</taxon>
        <taxon>Neopterygii</taxon>
        <taxon>Teleostei</taxon>
        <taxon>Neoteleostei</taxon>
        <taxon>Acanthomorphata</taxon>
        <taxon>Ovalentaria</taxon>
        <taxon>Atherinomorphae</taxon>
        <taxon>Atheriniformes</taxon>
        <taxon>Atherinopsidae</taxon>
        <taxon>Menidiinae</taxon>
        <taxon>Menidia</taxon>
    </lineage>
</organism>
<evidence type="ECO:0000259" key="6">
    <source>
        <dbReference type="Pfam" id="PF22878"/>
    </source>
</evidence>
<feature type="compositionally biased region" description="Low complexity" evidence="5">
    <location>
        <begin position="548"/>
        <end position="557"/>
    </location>
</feature>
<feature type="compositionally biased region" description="Polar residues" evidence="5">
    <location>
        <begin position="17"/>
        <end position="27"/>
    </location>
</feature>
<keyword evidence="8" id="KW-1185">Reference proteome</keyword>
<dbReference type="SMART" id="SM00784">
    <property type="entry name" value="SPT2"/>
    <property type="match status" value="1"/>
</dbReference>